<evidence type="ECO:0000256" key="4">
    <source>
        <dbReference type="SAM" id="MobiDB-lite"/>
    </source>
</evidence>
<dbReference type="InterPro" id="IPR029787">
    <property type="entry name" value="Nucleotide_cyclase"/>
</dbReference>
<feature type="domain" description="GGDEF" evidence="6">
    <location>
        <begin position="319"/>
        <end position="463"/>
    </location>
</feature>
<dbReference type="EMBL" id="JBHTJT010000005">
    <property type="protein sequence ID" value="MFD0978312.1"/>
    <property type="molecule type" value="Genomic_DNA"/>
</dbReference>
<protein>
    <recommendedName>
        <fullName evidence="1">diguanylate cyclase</fullName>
        <ecNumber evidence="1">2.7.7.65</ecNumber>
    </recommendedName>
</protein>
<gene>
    <name evidence="7" type="ORF">ACFQ2S_01495</name>
</gene>
<organism evidence="7 8">
    <name type="scientific">Tropicimonas aquimaris</name>
    <dbReference type="NCBI Taxonomy" id="914152"/>
    <lineage>
        <taxon>Bacteria</taxon>
        <taxon>Pseudomonadati</taxon>
        <taxon>Pseudomonadota</taxon>
        <taxon>Alphaproteobacteria</taxon>
        <taxon>Rhodobacterales</taxon>
        <taxon>Roseobacteraceae</taxon>
        <taxon>Tropicimonas</taxon>
    </lineage>
</organism>
<feature type="region of interest" description="Disordered" evidence="4">
    <location>
        <begin position="466"/>
        <end position="489"/>
    </location>
</feature>
<keyword evidence="7" id="KW-0808">Transferase</keyword>
<keyword evidence="3" id="KW-0597">Phosphoprotein</keyword>
<proteinExistence type="predicted"/>
<evidence type="ECO:0000256" key="2">
    <source>
        <dbReference type="ARBA" id="ARBA00034247"/>
    </source>
</evidence>
<keyword evidence="8" id="KW-1185">Reference proteome</keyword>
<dbReference type="InterPro" id="IPR050469">
    <property type="entry name" value="Diguanylate_Cyclase"/>
</dbReference>
<dbReference type="Proteomes" id="UP001597108">
    <property type="component" value="Unassembled WGS sequence"/>
</dbReference>
<dbReference type="CDD" id="cd01949">
    <property type="entry name" value="GGDEF"/>
    <property type="match status" value="1"/>
</dbReference>
<reference evidence="8" key="1">
    <citation type="journal article" date="2019" name="Int. J. Syst. Evol. Microbiol.">
        <title>The Global Catalogue of Microorganisms (GCM) 10K type strain sequencing project: providing services to taxonomists for standard genome sequencing and annotation.</title>
        <authorList>
            <consortium name="The Broad Institute Genomics Platform"/>
            <consortium name="The Broad Institute Genome Sequencing Center for Infectious Disease"/>
            <person name="Wu L."/>
            <person name="Ma J."/>
        </authorList>
    </citation>
    <scope>NUCLEOTIDE SEQUENCE [LARGE SCALE GENOMIC DNA]</scope>
    <source>
        <strain evidence="8">CCUG 60524</strain>
    </source>
</reference>
<dbReference type="GO" id="GO:0052621">
    <property type="term" value="F:diguanylate cyclase activity"/>
    <property type="evidence" value="ECO:0007669"/>
    <property type="project" value="UniProtKB-EC"/>
</dbReference>
<dbReference type="InterPro" id="IPR001789">
    <property type="entry name" value="Sig_transdc_resp-reg_receiver"/>
</dbReference>
<dbReference type="PROSITE" id="PS50110">
    <property type="entry name" value="RESPONSE_REGULATORY"/>
    <property type="match status" value="2"/>
</dbReference>
<keyword evidence="7" id="KW-0548">Nucleotidyltransferase</keyword>
<dbReference type="SMART" id="SM00267">
    <property type="entry name" value="GGDEF"/>
    <property type="match status" value="1"/>
</dbReference>
<dbReference type="InterPro" id="IPR011006">
    <property type="entry name" value="CheY-like_superfamily"/>
</dbReference>
<evidence type="ECO:0000313" key="7">
    <source>
        <dbReference type="EMBL" id="MFD0978312.1"/>
    </source>
</evidence>
<feature type="compositionally biased region" description="Low complexity" evidence="4">
    <location>
        <begin position="473"/>
        <end position="489"/>
    </location>
</feature>
<evidence type="ECO:0000259" key="5">
    <source>
        <dbReference type="PROSITE" id="PS50110"/>
    </source>
</evidence>
<name>A0ABW3IJP5_9RHOB</name>
<feature type="modified residue" description="4-aspartylphosphate" evidence="3">
    <location>
        <position position="53"/>
    </location>
</feature>
<comment type="caution">
    <text evidence="3">Lacks conserved residue(s) required for the propagation of feature annotation.</text>
</comment>
<dbReference type="SUPFAM" id="SSF55073">
    <property type="entry name" value="Nucleotide cyclase"/>
    <property type="match status" value="1"/>
</dbReference>
<dbReference type="InterPro" id="IPR000160">
    <property type="entry name" value="GGDEF_dom"/>
</dbReference>
<feature type="domain" description="Response regulatory" evidence="5">
    <location>
        <begin position="4"/>
        <end position="120"/>
    </location>
</feature>
<dbReference type="NCBIfam" id="TIGR00254">
    <property type="entry name" value="GGDEF"/>
    <property type="match status" value="1"/>
</dbReference>
<dbReference type="PROSITE" id="PS50887">
    <property type="entry name" value="GGDEF"/>
    <property type="match status" value="1"/>
</dbReference>
<dbReference type="Gene3D" id="3.40.50.2300">
    <property type="match status" value="1"/>
</dbReference>
<dbReference type="PANTHER" id="PTHR45138:SF9">
    <property type="entry name" value="DIGUANYLATE CYCLASE DGCM-RELATED"/>
    <property type="match status" value="1"/>
</dbReference>
<sequence>MPGRILIVDDVATNRMILKAMLAGACYEVLQADGGAEALVVAERDRPDLILLDMSMPDIDGLSVCRKLKATPRTADIPVIIVTAHDDTPSKLAALEAGAEEFLSKPHDEMVLLARVRSLLRARSIEAELALRDGTSQALGFAEAGSEFVPAGRVCLVADANAEALSWKTRMSERLHDTVEMRSRETALAETGPTPDIFVVNADLGSAGGGLLLLSELRSRPETRHSGIIVIVPPGNSAHAAMALDLGASDVVRAPIDMDEMELRLKSMMARKRQADRLRRKVRDGLQMAVTDPLTGLYNRRYALPHLERVRERALETGRNYAVMMIDLDLFKSVNDAHGHGAGDRVLKTVAERLQTNLRTVDLVARVGGEEFVVVLPEINPEAALNAAERLRIAISKTPVTLPAGPARPMPVDLTQTVSIGLVIGGAAQGGLDDDAEQLLETADSALYRAKASGRNRVVLANGVRRRGDRPKPAVAPTTYPTPSAPSMPAQRLTVEIR</sequence>
<comment type="caution">
    <text evidence="7">The sequence shown here is derived from an EMBL/GenBank/DDBJ whole genome shotgun (WGS) entry which is preliminary data.</text>
</comment>
<evidence type="ECO:0000256" key="1">
    <source>
        <dbReference type="ARBA" id="ARBA00012528"/>
    </source>
</evidence>
<dbReference type="SMART" id="SM00448">
    <property type="entry name" value="REC"/>
    <property type="match status" value="2"/>
</dbReference>
<dbReference type="RefSeq" id="WP_386072119.1">
    <property type="nucleotide sequence ID" value="NZ_JBHTJT010000005.1"/>
</dbReference>
<evidence type="ECO:0000313" key="8">
    <source>
        <dbReference type="Proteomes" id="UP001597108"/>
    </source>
</evidence>
<dbReference type="Pfam" id="PF00072">
    <property type="entry name" value="Response_reg"/>
    <property type="match status" value="1"/>
</dbReference>
<comment type="catalytic activity">
    <reaction evidence="2">
        <text>2 GTP = 3',3'-c-di-GMP + 2 diphosphate</text>
        <dbReference type="Rhea" id="RHEA:24898"/>
        <dbReference type="ChEBI" id="CHEBI:33019"/>
        <dbReference type="ChEBI" id="CHEBI:37565"/>
        <dbReference type="ChEBI" id="CHEBI:58805"/>
        <dbReference type="EC" id="2.7.7.65"/>
    </reaction>
</comment>
<dbReference type="Gene3D" id="3.30.70.270">
    <property type="match status" value="1"/>
</dbReference>
<evidence type="ECO:0000259" key="6">
    <source>
        <dbReference type="PROSITE" id="PS50887"/>
    </source>
</evidence>
<dbReference type="EC" id="2.7.7.65" evidence="1"/>
<dbReference type="InterPro" id="IPR043128">
    <property type="entry name" value="Rev_trsase/Diguanyl_cyclase"/>
</dbReference>
<dbReference type="SUPFAM" id="SSF52172">
    <property type="entry name" value="CheY-like"/>
    <property type="match status" value="2"/>
</dbReference>
<dbReference type="Pfam" id="PF00990">
    <property type="entry name" value="GGDEF"/>
    <property type="match status" value="1"/>
</dbReference>
<evidence type="ECO:0000256" key="3">
    <source>
        <dbReference type="PROSITE-ProRule" id="PRU00169"/>
    </source>
</evidence>
<dbReference type="PANTHER" id="PTHR45138">
    <property type="entry name" value="REGULATORY COMPONENTS OF SENSORY TRANSDUCTION SYSTEM"/>
    <property type="match status" value="1"/>
</dbReference>
<feature type="domain" description="Response regulatory" evidence="5">
    <location>
        <begin position="154"/>
        <end position="269"/>
    </location>
</feature>
<accession>A0ABW3IJP5</accession>